<dbReference type="STRING" id="28136.SAMN02745202_01002"/>
<feature type="transmembrane region" description="Helical" evidence="1">
    <location>
        <begin position="100"/>
        <end position="121"/>
    </location>
</feature>
<keyword evidence="1" id="KW-0812">Transmembrane</keyword>
<sequence length="215" mass="23320">MKFLRNFIFRASCAIAIGVLLIEYREEIVRWIVITIGVLFFLAGIIALVGYYTASAAAQQVSDEVETSARGTSNTLQLTPFVAVGSIILGAVLALLPGTFITTLVFILAALLIIGSINQYANLAAIAKVVKVGLFYWLMPSILLIIGVVAIAYPSAVASSPFFIVGWCLLLHGVIELIDGLKIYRCRRAMAARQTDEATAPEQTLLEEKHEDDEA</sequence>
<proteinExistence type="predicted"/>
<feature type="transmembrane region" description="Helical" evidence="1">
    <location>
        <begin position="75"/>
        <end position="94"/>
    </location>
</feature>
<evidence type="ECO:0000313" key="3">
    <source>
        <dbReference type="Proteomes" id="UP000190065"/>
    </source>
</evidence>
<feature type="transmembrane region" description="Helical" evidence="1">
    <location>
        <begin position="133"/>
        <end position="153"/>
    </location>
</feature>
<evidence type="ECO:0008006" key="4">
    <source>
        <dbReference type="Google" id="ProtNLM"/>
    </source>
</evidence>
<dbReference type="Proteomes" id="UP000190065">
    <property type="component" value="Unassembled WGS sequence"/>
</dbReference>
<accession>A0A1T4NAZ6</accession>
<feature type="transmembrane region" description="Helical" evidence="1">
    <location>
        <begin position="159"/>
        <end position="178"/>
    </location>
</feature>
<dbReference type="EMBL" id="FUXK01000009">
    <property type="protein sequence ID" value="SJZ75978.1"/>
    <property type="molecule type" value="Genomic_DNA"/>
</dbReference>
<feature type="transmembrane region" description="Helical" evidence="1">
    <location>
        <begin position="7"/>
        <end position="25"/>
    </location>
</feature>
<dbReference type="InterPro" id="IPR005325">
    <property type="entry name" value="DUF308_memb"/>
</dbReference>
<keyword evidence="1" id="KW-1133">Transmembrane helix</keyword>
<protein>
    <recommendedName>
        <fullName evidence="4">DUF308 domain-containing protein</fullName>
    </recommendedName>
</protein>
<dbReference type="RefSeq" id="WP_025071049.1">
    <property type="nucleotide sequence ID" value="NZ_FUXK01000009.1"/>
</dbReference>
<name>A0A1T4NAZ6_9BACT</name>
<evidence type="ECO:0000313" key="2">
    <source>
        <dbReference type="EMBL" id="SJZ75978.1"/>
    </source>
</evidence>
<dbReference type="Pfam" id="PF03729">
    <property type="entry name" value="DUF308"/>
    <property type="match status" value="3"/>
</dbReference>
<keyword evidence="1" id="KW-0472">Membrane</keyword>
<dbReference type="eggNOG" id="COG3247">
    <property type="taxonomic scope" value="Bacteria"/>
</dbReference>
<organism evidence="2 3">
    <name type="scientific">Segatella oulorum</name>
    <dbReference type="NCBI Taxonomy" id="28136"/>
    <lineage>
        <taxon>Bacteria</taxon>
        <taxon>Pseudomonadati</taxon>
        <taxon>Bacteroidota</taxon>
        <taxon>Bacteroidia</taxon>
        <taxon>Bacteroidales</taxon>
        <taxon>Prevotellaceae</taxon>
        <taxon>Segatella</taxon>
    </lineage>
</organism>
<gene>
    <name evidence="2" type="ORF">SAMN02745202_01002</name>
</gene>
<reference evidence="2 3" key="1">
    <citation type="submission" date="2017-02" db="EMBL/GenBank/DDBJ databases">
        <authorList>
            <person name="Peterson S.W."/>
        </authorList>
    </citation>
    <scope>NUCLEOTIDE SEQUENCE [LARGE SCALE GENOMIC DNA]</scope>
    <source>
        <strain evidence="2 3">ATCC 43324</strain>
    </source>
</reference>
<evidence type="ECO:0000256" key="1">
    <source>
        <dbReference type="SAM" id="Phobius"/>
    </source>
</evidence>
<feature type="transmembrane region" description="Helical" evidence="1">
    <location>
        <begin position="31"/>
        <end position="54"/>
    </location>
</feature>
<dbReference type="AlphaFoldDB" id="A0A1T4NAZ6"/>